<feature type="compositionally biased region" description="Basic and acidic residues" evidence="1">
    <location>
        <begin position="315"/>
        <end position="327"/>
    </location>
</feature>
<protein>
    <submittedName>
        <fullName evidence="2">Uncharacterized protein</fullName>
    </submittedName>
</protein>
<feature type="compositionally biased region" description="Basic residues" evidence="1">
    <location>
        <begin position="33"/>
        <end position="42"/>
    </location>
</feature>
<evidence type="ECO:0000313" key="2">
    <source>
        <dbReference type="EMBL" id="ELQ39383.1"/>
    </source>
</evidence>
<feature type="compositionally biased region" description="Acidic residues" evidence="1">
    <location>
        <begin position="328"/>
        <end position="339"/>
    </location>
</feature>
<gene>
    <name evidence="2" type="ORF">OOU_Y34scaffold00500g30</name>
</gene>
<feature type="region of interest" description="Disordered" evidence="1">
    <location>
        <begin position="1"/>
        <end position="47"/>
    </location>
</feature>
<feature type="compositionally biased region" description="Polar residues" evidence="1">
    <location>
        <begin position="19"/>
        <end position="31"/>
    </location>
</feature>
<sequence>MPGFSQVSKEPQTAAAAPTSLTHQNQTSFTRWHQPHQHRSTHHPQSMAVDLKRRLESWIADPQLGSPLFGRLHAEIRLDIFELALLTQDIFLDTWLKMNADIRWRDSAFGNLGSQNQDLILRRASRASTSLASPARIGSRERTEWERRSTMLNFSGGLDYYQSFLSNQTCASPMEVLDQSAKKYQKAKSEGRLTSLGDSSSGPYSSKVSGLTRPTWMPAIADIYPLGSWAREFVNFPKIQTLTMNFHCSENWRANFEVIIDYVVEMWRFPLNPHHAGYYYLAAEGNPVDEEDYWEDSDSESDEDVDLVALGPKSKLPEEKENEAEADKDGDDETNNVQD</sequence>
<dbReference type="Proteomes" id="UP000011086">
    <property type="component" value="Unassembled WGS sequence"/>
</dbReference>
<dbReference type="AlphaFoldDB" id="A0AA97PM21"/>
<feature type="region of interest" description="Disordered" evidence="1">
    <location>
        <begin position="290"/>
        <end position="339"/>
    </location>
</feature>
<name>A0AA97PM21_PYRO3</name>
<feature type="compositionally biased region" description="Polar residues" evidence="1">
    <location>
        <begin position="1"/>
        <end position="11"/>
    </location>
</feature>
<reference evidence="2" key="1">
    <citation type="journal article" date="2012" name="PLoS Genet.">
        <title>Comparative analysis of the genomes of two field isolates of the rice blast fungus Magnaporthe oryzae.</title>
        <authorList>
            <person name="Xue M."/>
            <person name="Yang J."/>
            <person name="Li Z."/>
            <person name="Hu S."/>
            <person name="Yao N."/>
            <person name="Dean R.A."/>
            <person name="Zhao W."/>
            <person name="Shen M."/>
            <person name="Zhang H."/>
            <person name="Li C."/>
            <person name="Liu L."/>
            <person name="Cao L."/>
            <person name="Xu X."/>
            <person name="Xing Y."/>
            <person name="Hsiang T."/>
            <person name="Zhang Z."/>
            <person name="Xu J.R."/>
            <person name="Peng Y.L."/>
        </authorList>
    </citation>
    <scope>NUCLEOTIDE SEQUENCE</scope>
    <source>
        <strain evidence="2">Y34</strain>
    </source>
</reference>
<evidence type="ECO:0000256" key="1">
    <source>
        <dbReference type="SAM" id="MobiDB-lite"/>
    </source>
</evidence>
<feature type="compositionally biased region" description="Acidic residues" evidence="1">
    <location>
        <begin position="290"/>
        <end position="306"/>
    </location>
</feature>
<dbReference type="EMBL" id="JH793830">
    <property type="protein sequence ID" value="ELQ39383.1"/>
    <property type="molecule type" value="Genomic_DNA"/>
</dbReference>
<accession>A0AA97PM21</accession>
<organism evidence="2">
    <name type="scientific">Pyricularia oryzae (strain Y34)</name>
    <name type="common">Rice blast fungus</name>
    <name type="synonym">Magnaporthe oryzae</name>
    <dbReference type="NCBI Taxonomy" id="1143189"/>
    <lineage>
        <taxon>Eukaryota</taxon>
        <taxon>Fungi</taxon>
        <taxon>Dikarya</taxon>
        <taxon>Ascomycota</taxon>
        <taxon>Pezizomycotina</taxon>
        <taxon>Sordariomycetes</taxon>
        <taxon>Sordariomycetidae</taxon>
        <taxon>Magnaporthales</taxon>
        <taxon>Pyriculariaceae</taxon>
        <taxon>Pyricularia</taxon>
    </lineage>
</organism>
<proteinExistence type="predicted"/>